<dbReference type="EMBL" id="JAGXEW010000023">
    <property type="protein sequence ID" value="KAK1158725.1"/>
    <property type="molecule type" value="Genomic_DNA"/>
</dbReference>
<dbReference type="GO" id="GO:0016491">
    <property type="term" value="F:oxidoreductase activity"/>
    <property type="evidence" value="ECO:0007669"/>
    <property type="project" value="TreeGrafter"/>
</dbReference>
<feature type="compositionally biased region" description="Low complexity" evidence="1">
    <location>
        <begin position="1"/>
        <end position="14"/>
    </location>
</feature>
<feature type="compositionally biased region" description="Low complexity" evidence="1">
    <location>
        <begin position="1058"/>
        <end position="1070"/>
    </location>
</feature>
<protein>
    <submittedName>
        <fullName evidence="2">HEAT repeat-containing protein 4-like isoform X1</fullName>
    </submittedName>
</protein>
<evidence type="ECO:0000256" key="1">
    <source>
        <dbReference type="SAM" id="MobiDB-lite"/>
    </source>
</evidence>
<proteinExistence type="predicted"/>
<dbReference type="PANTHER" id="PTHR12697:SF20">
    <property type="entry name" value="HEAT REPEAT-CONTAINING PROTEIN 4"/>
    <property type="match status" value="1"/>
</dbReference>
<feature type="region of interest" description="Disordered" evidence="1">
    <location>
        <begin position="320"/>
        <end position="340"/>
    </location>
</feature>
<dbReference type="Proteomes" id="UP001230051">
    <property type="component" value="Unassembled WGS sequence"/>
</dbReference>
<evidence type="ECO:0000313" key="2">
    <source>
        <dbReference type="EMBL" id="KAK1158725.1"/>
    </source>
</evidence>
<name>A0AAD8CX90_ACIOX</name>
<accession>A0AAD8CX90</accession>
<feature type="region of interest" description="Disordered" evidence="1">
    <location>
        <begin position="1000"/>
        <end position="1070"/>
    </location>
</feature>
<dbReference type="AlphaFoldDB" id="A0AAD8CX90"/>
<keyword evidence="3" id="KW-1185">Reference proteome</keyword>
<dbReference type="PANTHER" id="PTHR12697">
    <property type="entry name" value="PBS LYASE HEAT-LIKE PROTEIN"/>
    <property type="match status" value="1"/>
</dbReference>
<feature type="compositionally biased region" description="Basic and acidic residues" evidence="1">
    <location>
        <begin position="18"/>
        <end position="61"/>
    </location>
</feature>
<dbReference type="Gene3D" id="1.25.10.10">
    <property type="entry name" value="Leucine-rich Repeat Variant"/>
    <property type="match status" value="1"/>
</dbReference>
<sequence length="1084" mass="120427">MDSSSLFSHTSSLFPEQEGPRVPEQEGPRVPEQEGPRVPEQEGPRVPEQEGPRVPEQEGPRVPKLSRVLVDSRVEPLLLPKSLCILQTRRHTRLQRQLLRNASSGLTFSQDVVRDRGPSSLPYSQRDTRGLFDPSGLLGPPARTKQRGAPRMDTPRHMPCHLWTGDRAKRRDPDSKGGPRGVPLVSEQDRETGREKEKGNEQPAVFLTEADSPPHGRVSARMVASLGASEKDGVRGQWHEFLLAQISKTTVQGGHEARRQSLLRGCYGSSSATDLVPEDPMNPEDFRDCRELPPGSGIETVQKAVPETPLPLYYRQAGEEREAPGFSRAQTQSSEPGGINLTADTLRVKHLQPLPPPRLQDSLNPRAGAHVYSTENPFEQELYSGISSQVHQRDERRRDWIIMENTSEYRKNLQEQFPSAPEQWNKAGGARETTPKRTGVLRPVKGGRRWLALPSPADYTETGLRPPDTSWPDTRPVYPRTPHRPLQELSAWRYTVDEWRKAWKHMTRWQDVTVEGLKKDLTDMHCHVRVIAIATCASGAVNRPSPELNPSKEAALRGGAQAMTTEVQPVPEELQPLLRAALADPSDRVRFAAALCQYAMGAGNAMAREILQGVLSDNALGRDADSWAAAQCLALEGEGSTAVVQRLISQLFDTDVEGDREQATALLARLTNTTTVVRSLLAEKLNSGNWRERTLSCHTLARLQGSFNKDLTNKLTFLMWNDWHSKVRQAAAQTLGRMGLGKEVHDELRSKLCDDSPCWRVVALSLLAQLGIMTAKLLPAFLSCFNNDFVAVRQQACLTAATMRIPDELVFNQLLRMMQNEPVKEIKASAIHALGQTGHVTPALRELLLWALHHEEEPVVRFAAGDAIIALSLTGPDLQDLLLDRLSLEPHLLVKRKVAEIQAKLGFSQKGSKNLVHKVKQQVHRLCSKHIITQKVLRLEELEDTLVQKALRIDLRTQPGLSDDPRDIARLLGDCFPAHSPPNSAPLQLESELPLYDTESQSLSDTFRSSSAATQASFASPRTPTLLSNDTEDEEAEPQRPITRGRAKSVRSCGQSRHGPVSGSVVSLSHGHTRLSWDLEEQVL</sequence>
<feature type="compositionally biased region" description="Basic and acidic residues" evidence="1">
    <location>
        <begin position="164"/>
        <end position="177"/>
    </location>
</feature>
<feature type="compositionally biased region" description="Basic and acidic residues" evidence="1">
    <location>
        <begin position="187"/>
        <end position="200"/>
    </location>
</feature>
<organism evidence="2 3">
    <name type="scientific">Acipenser oxyrinchus oxyrinchus</name>
    <dbReference type="NCBI Taxonomy" id="40147"/>
    <lineage>
        <taxon>Eukaryota</taxon>
        <taxon>Metazoa</taxon>
        <taxon>Chordata</taxon>
        <taxon>Craniata</taxon>
        <taxon>Vertebrata</taxon>
        <taxon>Euteleostomi</taxon>
        <taxon>Actinopterygii</taxon>
        <taxon>Chondrostei</taxon>
        <taxon>Acipenseriformes</taxon>
        <taxon>Acipenseridae</taxon>
        <taxon>Acipenser</taxon>
    </lineage>
</organism>
<feature type="region of interest" description="Disordered" evidence="1">
    <location>
        <begin position="110"/>
        <end position="213"/>
    </location>
</feature>
<dbReference type="InterPro" id="IPR016024">
    <property type="entry name" value="ARM-type_fold"/>
</dbReference>
<dbReference type="InterPro" id="IPR011989">
    <property type="entry name" value="ARM-like"/>
</dbReference>
<feature type="region of interest" description="Disordered" evidence="1">
    <location>
        <begin position="457"/>
        <end position="479"/>
    </location>
</feature>
<feature type="compositionally biased region" description="Low complexity" evidence="1">
    <location>
        <begin position="1009"/>
        <end position="1020"/>
    </location>
</feature>
<dbReference type="SUPFAM" id="SSF48371">
    <property type="entry name" value="ARM repeat"/>
    <property type="match status" value="1"/>
</dbReference>
<feature type="region of interest" description="Disordered" evidence="1">
    <location>
        <begin position="415"/>
        <end position="441"/>
    </location>
</feature>
<comment type="caution">
    <text evidence="2">The sequence shown here is derived from an EMBL/GenBank/DDBJ whole genome shotgun (WGS) entry which is preliminary data.</text>
</comment>
<gene>
    <name evidence="2" type="primary">HEATR4</name>
    <name evidence="2" type="ORF">AOXY_G22459</name>
</gene>
<feature type="region of interest" description="Disordered" evidence="1">
    <location>
        <begin position="1"/>
        <end position="64"/>
    </location>
</feature>
<evidence type="ECO:0000313" key="3">
    <source>
        <dbReference type="Proteomes" id="UP001230051"/>
    </source>
</evidence>
<reference evidence="2" key="1">
    <citation type="submission" date="2022-02" db="EMBL/GenBank/DDBJ databases">
        <title>Atlantic sturgeon de novo genome assembly.</title>
        <authorList>
            <person name="Stock M."/>
            <person name="Klopp C."/>
            <person name="Guiguen Y."/>
            <person name="Cabau C."/>
            <person name="Parinello H."/>
            <person name="Santidrian Yebra-Pimentel E."/>
            <person name="Kuhl H."/>
            <person name="Dirks R.P."/>
            <person name="Guessner J."/>
            <person name="Wuertz S."/>
            <person name="Du K."/>
            <person name="Schartl M."/>
        </authorList>
    </citation>
    <scope>NUCLEOTIDE SEQUENCE</scope>
    <source>
        <strain evidence="2">STURGEONOMICS-FGT-2020</strain>
        <tissue evidence="2">Whole blood</tissue>
    </source>
</reference>